<protein>
    <submittedName>
        <fullName evidence="1">Uncharacterized protein</fullName>
    </submittedName>
</protein>
<accession>A0A0D2GD21</accession>
<gene>
    <name evidence="1" type="ORF">X474_17505</name>
</gene>
<keyword evidence="2" id="KW-1185">Reference proteome</keyword>
<dbReference type="Proteomes" id="UP000032233">
    <property type="component" value="Unassembled WGS sequence"/>
</dbReference>
<evidence type="ECO:0000313" key="2">
    <source>
        <dbReference type="Proteomes" id="UP000032233"/>
    </source>
</evidence>
<dbReference type="AlphaFoldDB" id="A0A0D2GD21"/>
<evidence type="ECO:0000313" key="1">
    <source>
        <dbReference type="EMBL" id="KIX12857.1"/>
    </source>
</evidence>
<name>A0A0D2GD21_9BACT</name>
<reference evidence="1 2" key="1">
    <citation type="submission" date="2013-11" db="EMBL/GenBank/DDBJ databases">
        <title>Metagenomic analysis of a methanogenic consortium involved in long chain n-alkane degradation.</title>
        <authorList>
            <person name="Davidova I.A."/>
            <person name="Callaghan A.V."/>
            <person name="Wawrik B."/>
            <person name="Pruitt S."/>
            <person name="Marks C."/>
            <person name="Duncan K.E."/>
            <person name="Suflita J.M."/>
        </authorList>
    </citation>
    <scope>NUCLEOTIDE SEQUENCE [LARGE SCALE GENOMIC DNA]</scope>
    <source>
        <strain evidence="1 2">SPR</strain>
    </source>
</reference>
<organism evidence="1 2">
    <name type="scientific">Dethiosulfatarculus sandiegensis</name>
    <dbReference type="NCBI Taxonomy" id="1429043"/>
    <lineage>
        <taxon>Bacteria</taxon>
        <taxon>Pseudomonadati</taxon>
        <taxon>Thermodesulfobacteriota</taxon>
        <taxon>Desulfarculia</taxon>
        <taxon>Desulfarculales</taxon>
        <taxon>Desulfarculaceae</taxon>
        <taxon>Dethiosulfatarculus</taxon>
    </lineage>
</organism>
<sequence>MRLLKEFQVYSLFSLELVMSIKKGFFKGLVFIKKGALWPG</sequence>
<dbReference type="InParanoid" id="A0A0D2GD21"/>
<comment type="caution">
    <text evidence="1">The sequence shown here is derived from an EMBL/GenBank/DDBJ whole genome shotgun (WGS) entry which is preliminary data.</text>
</comment>
<dbReference type="STRING" id="1429043.X474_17505"/>
<proteinExistence type="predicted"/>
<dbReference type="EMBL" id="AZAC01000023">
    <property type="protein sequence ID" value="KIX12857.1"/>
    <property type="molecule type" value="Genomic_DNA"/>
</dbReference>